<feature type="compositionally biased region" description="Polar residues" evidence="1">
    <location>
        <begin position="1194"/>
        <end position="1208"/>
    </location>
</feature>
<evidence type="ECO:0000313" key="3">
    <source>
        <dbReference type="Proteomes" id="UP000827462"/>
    </source>
</evidence>
<gene>
    <name evidence="2" type="primary">gp_72676</name>
</gene>
<sequence>MAKKNKFNLNSPSLGQQLVREAMTPYSEGFDISQLPQSYGINEFTTEQEVPVVEEAKDNKRSLAEDIVWNTGKLITNVLDNANPLYQYIQKERLSVGLSKLQDNLMETESKWIPQIQEAQNYLEAKSIVDNISNNILTDEQKIAVQTVNQLEPNIKEYAKSNPYLRDLFYDTDPTNVNGSIAINFKALLNDFKDNNIFNVNPLDNIATALEDNALNQEEQDFLWNNKQQQMSDKERLDAIQKVLSDANDEYEDKTAKIVKRQNTLKKGNWLYDPTALTKEFEQRVNESELSITDPKSWFYNLGHIGSSLSEIEMMFLQTGTSILANKAARSLAVRGAITAVPGIGQAATAIALGESAFNLWLAKYYRQSETASEVFDNYQQRVLQSANDNKTDVNRVLESWEPRLGELGYPVDQMDENEKLQAGLAQGLTTDQKDFEEIRNYAFDGLQMVRDVNDALSYSDYLQSMPFSYGGKILWNQASKALAKARGIERPLDEIPSVVDQIGLGKAIDRGVENILNKASRPGQNITRKHLLENIGKFAKANAINFVSERSEEGVQSVVGSRYQRGEYDYLKDKGINPISAAYNAGLLGYEANLAYFGLSNDNYLNTDDELKKAMDIGGFIGLVMPFAGNAVQLKNAVRQYASDKEVQKLIAKGYSNAEQDNKMDVFLDALQAGKDINYVTDYLESAKKLKQPGVTDEMIDEDKNLATSLWAEYRNKSIDENLKDLGIKRGSSEHRKIVKNYLHIKDRLNEAEQSTNDVTKELEKIIEQGKTNKDDVFLQKARESYDAFFESKRQSDEDYQYKMNATPEYADEIEQDFLSTLPTFDEYSNAVYDITYLKLQNQAITDLYKALTNRTKTLQQLSEDTGLDVDLRNINNMRNYIKREKERIERNVQQIVSTYGIQNLDQAQDPVNAEQIKNYVTAFVMNKAVRDRLRDQATAYITGKLKAESYQDIKGYLFKDLSEEQQDNIIQEYTDKALREGKPQPSRKSIISKYNQQAQMKYNDLLELADQERASRIVANSLFAEHLSKSVRQEKVARKEKEEAGEVLPEEGVIENPAAAIEDTTKKQEKVEVKPETPIQEGVQQQPVVQETKTETAEPVIPESMSTDVDEILREEEQALLNQKGRQLEIEPSSEDVLVEGSIEEQIQQPEKEVQDIIAREEKVDVTVDDVSHIEDSTPSPQELEQEDIRNRTLQNPDEVSGVSEQTSEEVPEIAVATDAQEANEEQNTNTKDKSNPVPPTPTQVEDSKPAQDAPTITIVDGGIYVNDGTTFISDEVLAAEAQMLEDTSTEVYGETGYANMKPETVTNNSDALSNRKVQKVKHVSNTFFFQPDATSPMNITVNGKPITFTNSKGEVIPVLPGKELSKRLLKNGWINSVNAYYIVTNHRYGDTSPYMQAIHLVLEDTDGVMIASLRTPDYVDKEIASGNYNSEQVQQLQKQKEKLIEIRQQIVNAYLGSNKTIPTTIIKSVKPAKLRISNGEFNNQKSPEGAPVRRKLTEVNDFGLEQNNVRKLDQQVKELQIGYGTGSVEDFVTEPFVIRKLGSNDELAGNGVGRSGALYIFPKAEQTPNGSIAPIQLSIHKLDYDIYGDEVELGKDGKVNSLAELAYKLLIGKVKLGGAEQDVLDIIVNNGSKTIIGDEVGEKYPFLMDKMLYYHPEEGNTHIQFAVRNSNGRHIKVEFDPSRASESQHKLAIRKIAKDLHWNTDKYALLEPIPNSIVRLATSYFKKYPNAKQFKIAGLEQLAFTREDLGIGTDKGPVSLLTWLINTGKIETDLGDTIYRAPFIYTDGVAVPQVTETELASASKQQPVQKSAQKKVEETNNKQVKLDNKPISTTGIEYVSTDENWSEEQIKDWMKANSPQYKYKTGKWQIIRRNGKLQAAQKLAKRGLTSQVKGEGKLNVDEARQWLQDKLGIDKSDIVTSEAVFRMANAPQVYGALKVCMDRLSSDTAARIFLSEQSGQGVEFHEGFHYVSQLLINDKLREQVYQDYVKQYPYLKDASKQEVEEALAEEFRQYMLNETKPSIAYRIKKLFNAILKVLGITRNGDLVRTLFNKIRKGEFSKYKPSKSVLEDFEKRFGGTLYYYVPGVEDKELKKIASIADATTFYAVVDSLNATVMDTFNISSIEDLQSLPKKINDIFDDILTTNLELGMYDESQEQLIKDVINNKEVFKKQIDDYLRNFSIIKKNTEESEEQEREERELGDNPDNTWDKESYTISKKANVAFKAKLFFYSIPKTKYEFDPETGNKYLVEEEDDLLMTTRSEDFNVVWNKILENLWNVESYLDLVDKCYNLGKVDPFFMTVYNKLTSKDDPIDEVTQTQILNTVKSAKNSLTAIIVERKQIPFAQRGSDEQIEYATQEYSNKLKWRIQNSDVYRKISRLPKKWSQQFFLSDLIDVNEDGTRTINQDKFHSAVWKHKILIDNVLKKKDKTLDDYIKVRSNFIDMCNNLSINMDDLALDYLLTNGTGQPNMQSFENFWRSANASTSLTKSILNNINIAAIRGTSSIKSRSGETARTFDRIFTSRKPDAQINLMAIAWGRTHPSPEEFSVTGADGNLVYPITENNYMSDQIRWLKYNLNGKRELLGKNPYSANSLLLQSINSNADLIKLNTYLNLEENLQNTNRDYFGISPIEDYLSKMTFGFNNHLFCPTMSDKKTWHTISGIQMVKDFLPSTAITDYEYNENGDITRVIFQDQKRRFSDRTLNIFKGYLRDEYNAIQKYFATKQSVIDNPNLSVGNYYGSKKGKYADGNGGRFRYFNKITINGDTYNLNEILAKAEYSNDSQSIQDILNVIKQALDNDTVIKEAINDLLVGYVNNEISKAVELGVIGEDLSNKYIPINFVEEFEKISSKTDSRDKGTDVIYSIIASHAINSAISTIEIEKCFTGDPALYKWQKELMVYKPNDDSFVPVISDERTLEAWIDKHDPDGDKSSYSAYYMITGRDVDKIKRLSSVLSTGTNLRTKWGDTKDQEDRSDSKFQVLQLSDNEIGSTVYDTLYSMFRKSLIKDMFQKEFGVTDQQALNAVKDDHAIESTLGRLRKKNPDAIKFIEQQAKNSAKPYADGEINQADAAVYIRPEFYKRLMKSLGEWSPEIEEAYNIMESDDSWLSDTEKYQKAIKAITQPLKMVYFGDHFDQTLGMNVNTFDKMALFPLFKTFAKADNKYLYDRMNDASKGYIDMVAFESAIKVGGRKKLSFYKDGKVNLSELTSNSDIDGISGKGLATYTQDLTQIRLQLNTDPHEHLERSFGTQAIKIGFANVVDTRTYGENKGLAVKGSEIKKNIMDAINSLSRIGQNKIRKEFFTNGKVDNRKIVNYLQRQATNSGMSAEIIANLTVDENGNIIVPIEAQSIRDWIQTKITSFVNKAVVDVNTPGGSAIQMSSFAYEAVGRSVKTDAELGSAFNQGKKLKFLAKEGHMQVILSENFFRDILPEELKNASFYNKRKWLIDNGIIGSRIVDGVEVESKPYGIGYRIPTQGLSSMFSFQVADIMPTTIGDTIIVPEEFTAMTGSDFDVDKLYLATYTYKDGKRVSSDEKSEQGYVNKLLDNYSLVLTDFTNIAETRASIDTLTKILQKQILPIVQPKNTIEVNPMYELAPSFQLSRKTEYTGGKAGIAPFALNSTNHALTQFTHLCINYSNANRYNLGQLDQVYGEDDQRIMDWLSALINAHVDVAKDPYIMALNVNSITYNMTSLLIRGGKGENTFYFLAQPALRRFTKEMLESKGIIGAEKGITERDKLKSIAKEYMTSLRETIVSLDDSDSNKAKYAQYYNSLASEYSLQSIDGYDAVEVNYNDVFDKKVASEALKKPKEVNGLYQQVISIRAYQDLSSDTEVLSNLVQLSQIDTKKFGNTLPLQLNFKRRLNRYIDNYQSRFYINGADNIEKPINYYLSSTFLKQKLDAGINTPRILLSGQVIEATKGYKTIFNAACDFFLGNSSDKNTVAELSKILTTSLRTKAVVNAVEDFNISDKKFLNMLRGPKSIAKRLTQIKNDLRKRNDLPAIAFNGHIKNELLNYLQEYASDGTNQKYDRIVTADNALTNTATYENRLLSAYQDLLDCEDEGIRKFANRLGVYAYLTSFDNRSTDSFFDVITTAWKKQKGYSDAIKAAIEILNNDKLVGMDYFGFNSENMQNNNFTELFTEIARNAYRNDRIVKPYQLSNYDNKYGTLVQIKPESKPIPAVFSSWRANQPFIKIQLNPNDINSYILYQKVATVYQTDENGDPVKNTKQSVYKIIPALGTKDDRKVYYEYQKQSGEQSAFEENALPKEAIWNNGQIEQLVQKFFEPMTNKNHTTLVYESSDAIVINTVEKQETVSLEEPEVTTVGSDLEASNEIHNTEDTQSSTTYGEVDEQISTITVGQDDSVTLSDMQVDMEDGTQTIISDDVLNFTEITDDVFGESPYFDSILNAGITQYEQVQDIITDMNTGTDTVQDMKFNDEAYKNCKGK</sequence>
<accession>A0AA48WW33</accession>
<feature type="region of interest" description="Disordered" evidence="1">
    <location>
        <begin position="2190"/>
        <end position="2210"/>
    </location>
</feature>
<organism evidence="2 3">
    <name type="scientific">uncultured phage cr12_1</name>
    <dbReference type="NCBI Taxonomy" id="2986409"/>
    <lineage>
        <taxon>Viruses</taxon>
        <taxon>Duplodnaviria</taxon>
        <taxon>Heunggongvirae</taxon>
        <taxon>Uroviricota</taxon>
        <taxon>Caudoviricetes</taxon>
        <taxon>Crassvirales</taxon>
        <taxon>Suoliviridae</taxon>
        <taxon>Bearivirinae</taxon>
        <taxon>Afonbuvirus</taxon>
        <taxon>Afonbuvirus intestinihominis</taxon>
    </lineage>
</organism>
<feature type="region of interest" description="Disordered" evidence="1">
    <location>
        <begin position="1804"/>
        <end position="1823"/>
    </location>
</feature>
<evidence type="ECO:0000256" key="1">
    <source>
        <dbReference type="SAM" id="MobiDB-lite"/>
    </source>
</evidence>
<keyword evidence="3" id="KW-1185">Reference proteome</keyword>
<proteinExistence type="predicted"/>
<dbReference type="EMBL" id="MZ130492">
    <property type="protein sequence ID" value="QWM90648.2"/>
    <property type="molecule type" value="Genomic_DNA"/>
</dbReference>
<feature type="compositionally biased region" description="Basic and acidic residues" evidence="1">
    <location>
        <begin position="1067"/>
        <end position="1077"/>
    </location>
</feature>
<protein>
    <submittedName>
        <fullName evidence="2">Nuclear pore complex protein-like protein</fullName>
    </submittedName>
</protein>
<feature type="compositionally biased region" description="Basic and acidic residues" evidence="1">
    <location>
        <begin position="1166"/>
        <end position="1178"/>
    </location>
</feature>
<feature type="compositionally biased region" description="Basic and acidic residues" evidence="1">
    <location>
        <begin position="2198"/>
        <end position="2210"/>
    </location>
</feature>
<dbReference type="Proteomes" id="UP000827462">
    <property type="component" value="Segment"/>
</dbReference>
<feature type="region of interest" description="Disordered" evidence="1">
    <location>
        <begin position="1166"/>
        <end position="1258"/>
    </location>
</feature>
<evidence type="ECO:0000313" key="2">
    <source>
        <dbReference type="EMBL" id="QWM90648.2"/>
    </source>
</evidence>
<feature type="compositionally biased region" description="Polar residues" evidence="1">
    <location>
        <begin position="1804"/>
        <end position="1814"/>
    </location>
</feature>
<name>A0AA48WW33_9CAUD</name>
<reference evidence="2 3" key="1">
    <citation type="submission" date="2021-04" db="EMBL/GenBank/DDBJ databases">
        <authorList>
            <person name="Shkoporov A.N."/>
            <person name="Stockdale S.R."/>
            <person name="Guerin E."/>
            <person name="Ross R.P."/>
            <person name="Hill C."/>
        </authorList>
    </citation>
    <scope>NUCLEOTIDE SEQUENCE [LARGE SCALE GENOMIC DNA]</scope>
    <source>
        <strain evidence="3">cr12_1</strain>
    </source>
</reference>
<feature type="region of interest" description="Disordered" evidence="1">
    <location>
        <begin position="1067"/>
        <end position="1110"/>
    </location>
</feature>